<dbReference type="OrthoDB" id="597270at2"/>
<dbReference type="GO" id="GO:0016758">
    <property type="term" value="F:hexosyltransferase activity"/>
    <property type="evidence" value="ECO:0007669"/>
    <property type="project" value="UniProtKB-ARBA"/>
</dbReference>
<dbReference type="InterPro" id="IPR001173">
    <property type="entry name" value="Glyco_trans_2-like"/>
</dbReference>
<dbReference type="InterPro" id="IPR029044">
    <property type="entry name" value="Nucleotide-diphossugar_trans"/>
</dbReference>
<dbReference type="AlphaFoldDB" id="A0A2U2J7H3"/>
<gene>
    <name evidence="2" type="ORF">DIS07_12740</name>
</gene>
<evidence type="ECO:0000259" key="1">
    <source>
        <dbReference type="Pfam" id="PF00535"/>
    </source>
</evidence>
<dbReference type="Pfam" id="PF00535">
    <property type="entry name" value="Glycos_transf_2"/>
    <property type="match status" value="1"/>
</dbReference>
<dbReference type="RefSeq" id="WP_109405644.1">
    <property type="nucleotide sequence ID" value="NZ_QFFG01000006.1"/>
</dbReference>
<organism evidence="2 3">
    <name type="scientific">Polaribacter aquimarinus</name>
    <dbReference type="NCBI Taxonomy" id="2100726"/>
    <lineage>
        <taxon>Bacteria</taxon>
        <taxon>Pseudomonadati</taxon>
        <taxon>Bacteroidota</taxon>
        <taxon>Flavobacteriia</taxon>
        <taxon>Flavobacteriales</taxon>
        <taxon>Flavobacteriaceae</taxon>
    </lineage>
</organism>
<evidence type="ECO:0000313" key="3">
    <source>
        <dbReference type="Proteomes" id="UP000245670"/>
    </source>
</evidence>
<keyword evidence="3" id="KW-1185">Reference proteome</keyword>
<evidence type="ECO:0000313" key="2">
    <source>
        <dbReference type="EMBL" id="PWG04274.1"/>
    </source>
</evidence>
<dbReference type="Gene3D" id="3.90.550.10">
    <property type="entry name" value="Spore Coat Polysaccharide Biosynthesis Protein SpsA, Chain A"/>
    <property type="match status" value="1"/>
</dbReference>
<dbReference type="Proteomes" id="UP000245670">
    <property type="component" value="Unassembled WGS sequence"/>
</dbReference>
<protein>
    <recommendedName>
        <fullName evidence="1">Glycosyltransferase 2-like domain-containing protein</fullName>
    </recommendedName>
</protein>
<accession>A0A2U2J7H3</accession>
<feature type="domain" description="Glycosyltransferase 2-like" evidence="1">
    <location>
        <begin position="7"/>
        <end position="130"/>
    </location>
</feature>
<dbReference type="PANTHER" id="PTHR22916">
    <property type="entry name" value="GLYCOSYLTRANSFERASE"/>
    <property type="match status" value="1"/>
</dbReference>
<dbReference type="EMBL" id="QFFG01000006">
    <property type="protein sequence ID" value="PWG04274.1"/>
    <property type="molecule type" value="Genomic_DNA"/>
</dbReference>
<dbReference type="SUPFAM" id="SSF53448">
    <property type="entry name" value="Nucleotide-diphospho-sugar transferases"/>
    <property type="match status" value="1"/>
</dbReference>
<sequence>MQKPKVSVIITTYNRPNYLEEAVKSVVNQTFQDFEILIIDDGSKEKYAKDVVNKYEKCLYFFKNNGGVSSARNYGINKAKGDYIAFLDDDDYWKNNKLEIQVNLLNNKPEIDCIHSSIEVVNEKGKLLNKRLGASKNKAHKRSGYVFWNALGVWLVKASTPLIRKKVFNNNKMMFDETLEVGEDTDFYQRMFYKHKVIYIEEPLTFYREYNNISRLSLQNSKYIGLEKKIYNNFVKMGIKNPFVMYKIASKLLISGVNRYNFQFPKSKIKLNLLDKYIYPMRKLKNIKFN</sequence>
<comment type="caution">
    <text evidence="2">The sequence shown here is derived from an EMBL/GenBank/DDBJ whole genome shotgun (WGS) entry which is preliminary data.</text>
</comment>
<dbReference type="CDD" id="cd00761">
    <property type="entry name" value="Glyco_tranf_GTA_type"/>
    <property type="match status" value="1"/>
</dbReference>
<proteinExistence type="predicted"/>
<name>A0A2U2J7H3_9FLAO</name>
<reference evidence="2 3" key="1">
    <citation type="submission" date="2018-05" db="EMBL/GenBank/DDBJ databases">
        <title>Polaribacter aquimarinus sp. nov., isolated from sediment in a sediment of sea.</title>
        <authorList>
            <person name="Lu D."/>
        </authorList>
    </citation>
    <scope>NUCLEOTIDE SEQUENCE [LARGE SCALE GENOMIC DNA]</scope>
    <source>
        <strain evidence="2 3">ZY113</strain>
    </source>
</reference>
<dbReference type="PANTHER" id="PTHR22916:SF3">
    <property type="entry name" value="UDP-GLCNAC:BETAGAL BETA-1,3-N-ACETYLGLUCOSAMINYLTRANSFERASE-LIKE PROTEIN 1"/>
    <property type="match status" value="1"/>
</dbReference>